<dbReference type="Gene3D" id="3.10.129.110">
    <property type="entry name" value="Polyketide synthase dehydratase"/>
    <property type="match status" value="1"/>
</dbReference>
<dbReference type="InterPro" id="IPR050091">
    <property type="entry name" value="PKS_NRPS_Biosynth_Enz"/>
</dbReference>
<dbReference type="InterPro" id="IPR049900">
    <property type="entry name" value="PKS_mFAS_DH"/>
</dbReference>
<organism evidence="5 6">
    <name type="scientific">Streptomyces malaysiensis</name>
    <dbReference type="NCBI Taxonomy" id="92644"/>
    <lineage>
        <taxon>Bacteria</taxon>
        <taxon>Bacillati</taxon>
        <taxon>Actinomycetota</taxon>
        <taxon>Actinomycetes</taxon>
        <taxon>Kitasatosporales</taxon>
        <taxon>Streptomycetaceae</taxon>
        <taxon>Streptomyces</taxon>
        <taxon>Streptomyces violaceusniger group</taxon>
    </lineage>
</organism>
<dbReference type="PANTHER" id="PTHR43775">
    <property type="entry name" value="FATTY ACID SYNTHASE"/>
    <property type="match status" value="1"/>
</dbReference>
<evidence type="ECO:0000256" key="1">
    <source>
        <dbReference type="ARBA" id="ARBA00022679"/>
    </source>
</evidence>
<evidence type="ECO:0000256" key="2">
    <source>
        <dbReference type="ARBA" id="ARBA00023268"/>
    </source>
</evidence>
<evidence type="ECO:0000313" key="6">
    <source>
        <dbReference type="Proteomes" id="UP000236520"/>
    </source>
</evidence>
<dbReference type="Pfam" id="PF14765">
    <property type="entry name" value="PS-DH"/>
    <property type="match status" value="1"/>
</dbReference>
<protein>
    <recommendedName>
        <fullName evidence="4">PKS/mFAS DH domain-containing protein</fullName>
    </recommendedName>
</protein>
<dbReference type="GO" id="GO:0004312">
    <property type="term" value="F:fatty acid synthase activity"/>
    <property type="evidence" value="ECO:0007669"/>
    <property type="project" value="TreeGrafter"/>
</dbReference>
<keyword evidence="1" id="KW-0808">Transferase</keyword>
<accession>A0A2J7Z6V6</accession>
<dbReference type="InterPro" id="IPR001031">
    <property type="entry name" value="Thioesterase"/>
</dbReference>
<dbReference type="InterPro" id="IPR029058">
    <property type="entry name" value="AB_hydrolase_fold"/>
</dbReference>
<keyword evidence="6" id="KW-1185">Reference proteome</keyword>
<dbReference type="InterPro" id="IPR020802">
    <property type="entry name" value="TesA-like"/>
</dbReference>
<comment type="caution">
    <text evidence="5">The sequence shown here is derived from an EMBL/GenBank/DDBJ whole genome shotgun (WGS) entry which is preliminary data.</text>
</comment>
<evidence type="ECO:0000313" key="5">
    <source>
        <dbReference type="EMBL" id="PNG96003.1"/>
    </source>
</evidence>
<name>A0A2J7Z6V6_STRMQ</name>
<feature type="domain" description="PKS/mFAS DH" evidence="4">
    <location>
        <begin position="1"/>
        <end position="227"/>
    </location>
</feature>
<dbReference type="Pfam" id="PF00975">
    <property type="entry name" value="Thioesterase"/>
    <property type="match status" value="1"/>
</dbReference>
<dbReference type="EMBL" id="LJIW01000001">
    <property type="protein sequence ID" value="PNG96003.1"/>
    <property type="molecule type" value="Genomic_DNA"/>
</dbReference>
<dbReference type="InterPro" id="IPR042104">
    <property type="entry name" value="PKS_dehydratase_sf"/>
</dbReference>
<dbReference type="InterPro" id="IPR049551">
    <property type="entry name" value="PKS_DH_C"/>
</dbReference>
<evidence type="ECO:0000259" key="4">
    <source>
        <dbReference type="PROSITE" id="PS52019"/>
    </source>
</evidence>
<dbReference type="Gene3D" id="3.40.50.1820">
    <property type="entry name" value="alpha/beta hydrolase"/>
    <property type="match status" value="1"/>
</dbReference>
<dbReference type="GO" id="GO:0006633">
    <property type="term" value="P:fatty acid biosynthetic process"/>
    <property type="evidence" value="ECO:0007669"/>
    <property type="project" value="TreeGrafter"/>
</dbReference>
<dbReference type="AlphaFoldDB" id="A0A2J7Z6V6"/>
<comment type="caution">
    <text evidence="3">Lacks conserved residue(s) required for the propagation of feature annotation.</text>
</comment>
<evidence type="ECO:0000256" key="3">
    <source>
        <dbReference type="PROSITE-ProRule" id="PRU01363"/>
    </source>
</evidence>
<dbReference type="PANTHER" id="PTHR43775:SF51">
    <property type="entry name" value="INACTIVE PHENOLPHTHIOCEROL SYNTHESIS POLYKETIDE SYNTHASE TYPE I PKS1-RELATED"/>
    <property type="match status" value="1"/>
</dbReference>
<gene>
    <name evidence="5" type="ORF">SMF913_12028</name>
</gene>
<feature type="region of interest" description="C-terminal hotdog fold" evidence="3">
    <location>
        <begin position="75"/>
        <end position="227"/>
    </location>
</feature>
<dbReference type="SMART" id="SM00824">
    <property type="entry name" value="PKS_TE"/>
    <property type="match status" value="1"/>
</dbReference>
<proteinExistence type="predicted"/>
<reference evidence="5 6" key="1">
    <citation type="submission" date="2015-09" db="EMBL/GenBank/DDBJ databases">
        <title>Genome sequence, genome mining and natural product profiling of a biocontrol bacterium Streptomyces malaysiensis F913.</title>
        <authorList>
            <person name="Xu Y."/>
            <person name="Wei J."/>
            <person name="Xie J."/>
            <person name="Li T."/>
            <person name="Zhou Z."/>
        </authorList>
    </citation>
    <scope>NUCLEOTIDE SEQUENCE [LARGE SCALE GENOMIC DNA]</scope>
    <source>
        <strain evidence="5 6">F913</strain>
    </source>
</reference>
<dbReference type="PROSITE" id="PS52019">
    <property type="entry name" value="PKS_MFAS_DH"/>
    <property type="match status" value="1"/>
</dbReference>
<feature type="region of interest" description="N-terminal hotdog fold" evidence="3">
    <location>
        <begin position="1"/>
        <end position="56"/>
    </location>
</feature>
<keyword evidence="2" id="KW-0511">Multifunctional enzyme</keyword>
<dbReference type="Proteomes" id="UP000236520">
    <property type="component" value="Unassembled WGS sequence"/>
</dbReference>
<dbReference type="SUPFAM" id="SSF53474">
    <property type="entry name" value="alpha/beta-Hydrolases"/>
    <property type="match status" value="1"/>
</dbReference>
<sequence>MGKVLLYGAPLRQYTAPAEGPTTQAVRRMSMPFERELFDGYTAEQFAAAAMPELSAAFQEFGRAPWPPEGGVPLRADGVGTGPYGRLAADGLRYGPAFRGMRAAWRHGEELYADVALPEAVRASGPEADGPEFVLHPALFDAALHALALDGLVKDGSGAVGPAAVGLSLPFAFGGVRVHTTGVQRLRVRVGPGPDGQAAVELTDETGSPVATVRSLTLRPLPRTGPATADPVTGALHRTDWVPLTESVRWRAPVAMARWGVLGTAGTRLVDTLAPPGSGVPVYRGPAACDASAAVVVAPCPPPDTTGGARDQAAGLLRPVSAVRHPGFEPGEALPATLDALVTAQAIAVRAAAAEGPLVLLGRSAGGWVAHAVAERLESEGAAPAAVVLVDTYPPGHGDRGQALSAMTSDMLRRAAEFAPAGPDRLTAMAGYFELFSGWKPAPLACPTLYVRARDTPPGAEPAPDWSLPHAEVTVDGDHFTMLEEHARTTALAIHRWLGAGPV</sequence>